<sequence length="306" mass="34041">MTGLCLGPRGQPIVTQHYQAITFQQPYQKYSLEELRVADYDQGRRFGNQNGQAGAFGQSSMPPPRPKVHTFTSGSPQGMFGAPSDAWFYAPVHEGEERMHVKYSNWRGWDFSIGVSNGFAWVARPVLPLLHEDTGNEITVRLGMVRKAASKGGLADNFLKEVLVTVRKTPEMRQTALSSIFLETREGNMELRITLATASDEVQSAIRHTSSPTWTWAFDVDLGFLVPFYKTLRATHLMFYPTFPAHAVLDGGGVPEGAPYPAGSPAAVLAESFPDIKFAKLSKQFYCEEMDWAKKKLWRVVAVGSM</sequence>
<dbReference type="Proteomes" id="UP000800039">
    <property type="component" value="Unassembled WGS sequence"/>
</dbReference>
<keyword evidence="3" id="KW-1185">Reference proteome</keyword>
<reference evidence="2" key="1">
    <citation type="submission" date="2020-01" db="EMBL/GenBank/DDBJ databases">
        <authorList>
            <consortium name="DOE Joint Genome Institute"/>
            <person name="Haridas S."/>
            <person name="Albert R."/>
            <person name="Binder M."/>
            <person name="Bloem J."/>
            <person name="Labutti K."/>
            <person name="Salamov A."/>
            <person name="Andreopoulos B."/>
            <person name="Baker S.E."/>
            <person name="Barry K."/>
            <person name="Bills G."/>
            <person name="Bluhm B.H."/>
            <person name="Cannon C."/>
            <person name="Castanera R."/>
            <person name="Culley D.E."/>
            <person name="Daum C."/>
            <person name="Ezra D."/>
            <person name="Gonzalez J.B."/>
            <person name="Henrissat B."/>
            <person name="Kuo A."/>
            <person name="Liang C."/>
            <person name="Lipzen A."/>
            <person name="Lutzoni F."/>
            <person name="Magnuson J."/>
            <person name="Mondo S."/>
            <person name="Nolan M."/>
            <person name="Ohm R."/>
            <person name="Pangilinan J."/>
            <person name="Park H.-J."/>
            <person name="Ramirez L."/>
            <person name="Alfaro M."/>
            <person name="Sun H."/>
            <person name="Tritt A."/>
            <person name="Yoshinaga Y."/>
            <person name="Zwiers L.-H."/>
            <person name="Turgeon B.G."/>
            <person name="Goodwin S.B."/>
            <person name="Spatafora J.W."/>
            <person name="Crous P.W."/>
            <person name="Grigoriev I.V."/>
        </authorList>
    </citation>
    <scope>NUCLEOTIDE SEQUENCE</scope>
    <source>
        <strain evidence="2">CBS 394.84</strain>
    </source>
</reference>
<feature type="region of interest" description="Disordered" evidence="1">
    <location>
        <begin position="47"/>
        <end position="68"/>
    </location>
</feature>
<dbReference type="OrthoDB" id="10250354at2759"/>
<evidence type="ECO:0000313" key="3">
    <source>
        <dbReference type="Proteomes" id="UP000800039"/>
    </source>
</evidence>
<proteinExistence type="predicted"/>
<feature type="compositionally biased region" description="Low complexity" evidence="1">
    <location>
        <begin position="47"/>
        <end position="60"/>
    </location>
</feature>
<dbReference type="AlphaFoldDB" id="A0A9P4LC75"/>
<organism evidence="2 3">
    <name type="scientific">Cucurbitaria berberidis CBS 394.84</name>
    <dbReference type="NCBI Taxonomy" id="1168544"/>
    <lineage>
        <taxon>Eukaryota</taxon>
        <taxon>Fungi</taxon>
        <taxon>Dikarya</taxon>
        <taxon>Ascomycota</taxon>
        <taxon>Pezizomycotina</taxon>
        <taxon>Dothideomycetes</taxon>
        <taxon>Pleosporomycetidae</taxon>
        <taxon>Pleosporales</taxon>
        <taxon>Pleosporineae</taxon>
        <taxon>Cucurbitariaceae</taxon>
        <taxon>Cucurbitaria</taxon>
    </lineage>
</organism>
<dbReference type="Gene3D" id="1.10.10.2360">
    <property type="match status" value="1"/>
</dbReference>
<dbReference type="RefSeq" id="XP_040792303.1">
    <property type="nucleotide sequence ID" value="XM_040932299.1"/>
</dbReference>
<evidence type="ECO:0000256" key="1">
    <source>
        <dbReference type="SAM" id="MobiDB-lite"/>
    </source>
</evidence>
<comment type="caution">
    <text evidence="2">The sequence shown here is derived from an EMBL/GenBank/DDBJ whole genome shotgun (WGS) entry which is preliminary data.</text>
</comment>
<dbReference type="GeneID" id="63849550"/>
<name>A0A9P4LC75_9PLEO</name>
<evidence type="ECO:0000313" key="2">
    <source>
        <dbReference type="EMBL" id="KAF1849740.1"/>
    </source>
</evidence>
<accession>A0A9P4LC75</accession>
<protein>
    <submittedName>
        <fullName evidence="2">Uncharacterized protein</fullName>
    </submittedName>
</protein>
<gene>
    <name evidence="2" type="ORF">K460DRAFT_360590</name>
</gene>
<dbReference type="EMBL" id="ML976614">
    <property type="protein sequence ID" value="KAF1849740.1"/>
    <property type="molecule type" value="Genomic_DNA"/>
</dbReference>